<reference evidence="1 2" key="1">
    <citation type="submission" date="2019-02" db="EMBL/GenBank/DDBJ databases">
        <title>Deep-cultivation of Planctomycetes and their phenomic and genomic characterization uncovers novel biology.</title>
        <authorList>
            <person name="Wiegand S."/>
            <person name="Jogler M."/>
            <person name="Boedeker C."/>
            <person name="Pinto D."/>
            <person name="Vollmers J."/>
            <person name="Rivas-Marin E."/>
            <person name="Kohn T."/>
            <person name="Peeters S.H."/>
            <person name="Heuer A."/>
            <person name="Rast P."/>
            <person name="Oberbeckmann S."/>
            <person name="Bunk B."/>
            <person name="Jeske O."/>
            <person name="Meyerdierks A."/>
            <person name="Storesund J.E."/>
            <person name="Kallscheuer N."/>
            <person name="Luecker S."/>
            <person name="Lage O.M."/>
            <person name="Pohl T."/>
            <person name="Merkel B.J."/>
            <person name="Hornburger P."/>
            <person name="Mueller R.-W."/>
            <person name="Bruemmer F."/>
            <person name="Labrenz M."/>
            <person name="Spormann A.M."/>
            <person name="Op den Camp H."/>
            <person name="Overmann J."/>
            <person name="Amann R."/>
            <person name="Jetten M.S.M."/>
            <person name="Mascher T."/>
            <person name="Medema M.H."/>
            <person name="Devos D.P."/>
            <person name="Kaster A.-K."/>
            <person name="Ovreas L."/>
            <person name="Rohde M."/>
            <person name="Galperin M.Y."/>
            <person name="Jogler C."/>
        </authorList>
    </citation>
    <scope>NUCLEOTIDE SEQUENCE [LARGE SCALE GENOMIC DNA]</scope>
    <source>
        <strain evidence="1 2">Poly24</strain>
    </source>
</reference>
<gene>
    <name evidence="1" type="ORF">Poly24_54910</name>
</gene>
<dbReference type="EMBL" id="CP036348">
    <property type="protein sequence ID" value="QDV71751.1"/>
    <property type="molecule type" value="Genomic_DNA"/>
</dbReference>
<sequence>MIVSARFFDVVRLLAASPATTISKLQPIRENDREPLLATDNALRLLSLLTNSVGVYEGGEGSETVANWSLRTGLPSSFLGGDAAFNREPLGHLWTACHLIETSDRYYLHTAHGIRSSREWSLVRYLAELTLSANSIDLTSDLPSIAQLWADLGGGTLEAPEPRGR</sequence>
<dbReference type="KEGG" id="rcf:Poly24_54910"/>
<accession>A0A518K1R4</accession>
<organism evidence="1 2">
    <name type="scientific">Rosistilla carotiformis</name>
    <dbReference type="NCBI Taxonomy" id="2528017"/>
    <lineage>
        <taxon>Bacteria</taxon>
        <taxon>Pseudomonadati</taxon>
        <taxon>Planctomycetota</taxon>
        <taxon>Planctomycetia</taxon>
        <taxon>Pirellulales</taxon>
        <taxon>Pirellulaceae</taxon>
        <taxon>Rosistilla</taxon>
    </lineage>
</organism>
<evidence type="ECO:0000313" key="2">
    <source>
        <dbReference type="Proteomes" id="UP000315082"/>
    </source>
</evidence>
<evidence type="ECO:0000313" key="1">
    <source>
        <dbReference type="EMBL" id="QDV71751.1"/>
    </source>
</evidence>
<proteinExistence type="predicted"/>
<dbReference type="Proteomes" id="UP000315082">
    <property type="component" value="Chromosome"/>
</dbReference>
<name>A0A518K1R4_9BACT</name>
<protein>
    <submittedName>
        <fullName evidence="1">Uncharacterized protein</fullName>
    </submittedName>
</protein>
<keyword evidence="2" id="KW-1185">Reference proteome</keyword>
<dbReference type="AlphaFoldDB" id="A0A518K1R4"/>